<comment type="similarity">
    <text evidence="1">Belongs to the NAD(P)-dependent epimerase/dehydratase family.</text>
</comment>
<comment type="caution">
    <text evidence="3">The sequence shown here is derived from an EMBL/GenBank/DDBJ whole genome shotgun (WGS) entry which is preliminary data.</text>
</comment>
<keyword evidence="4" id="KW-1185">Reference proteome</keyword>
<name>A0A101XPD5_9BACL</name>
<dbReference type="InterPro" id="IPR001509">
    <property type="entry name" value="Epimerase_deHydtase"/>
</dbReference>
<reference evidence="3 4" key="1">
    <citation type="submission" date="2015-12" db="EMBL/GenBank/DDBJ databases">
        <title>Draft genome sequence of Acidibacillus ferrooxidans ITV001, isolated from a chalcopyrite acid mine drainage site in Brazil.</title>
        <authorList>
            <person name="Dall'Agnol H."/>
            <person name="Nancucheo I."/>
            <person name="Johnson B."/>
            <person name="Oliveira R."/>
            <person name="Leite L."/>
            <person name="Pylro V."/>
            <person name="Nunes G.L."/>
            <person name="Tzotzos G."/>
            <person name="Fernandes G.R."/>
            <person name="Dutra J."/>
            <person name="Orellana S.C."/>
            <person name="Oliveira G."/>
        </authorList>
    </citation>
    <scope>NUCLEOTIDE SEQUENCE [LARGE SCALE GENOMIC DNA]</scope>
    <source>
        <strain evidence="4">ITV01</strain>
    </source>
</reference>
<dbReference type="AlphaFoldDB" id="A0A101XPD5"/>
<dbReference type="Proteomes" id="UP000053557">
    <property type="component" value="Unassembled WGS sequence"/>
</dbReference>
<protein>
    <submittedName>
        <fullName evidence="3">NAD-dependent dehydratase</fullName>
    </submittedName>
</protein>
<dbReference type="SUPFAM" id="SSF51735">
    <property type="entry name" value="NAD(P)-binding Rossmann-fold domains"/>
    <property type="match status" value="1"/>
</dbReference>
<dbReference type="Pfam" id="PF01370">
    <property type="entry name" value="Epimerase"/>
    <property type="match status" value="1"/>
</dbReference>
<dbReference type="PANTHER" id="PTHR43000">
    <property type="entry name" value="DTDP-D-GLUCOSE 4,6-DEHYDRATASE-RELATED"/>
    <property type="match status" value="1"/>
</dbReference>
<evidence type="ECO:0000259" key="2">
    <source>
        <dbReference type="Pfam" id="PF01370"/>
    </source>
</evidence>
<dbReference type="OrthoDB" id="9771073at2"/>
<dbReference type="EMBL" id="LPVJ01000061">
    <property type="protein sequence ID" value="KUO95004.1"/>
    <property type="molecule type" value="Genomic_DNA"/>
</dbReference>
<dbReference type="Gene3D" id="3.90.25.10">
    <property type="entry name" value="UDP-galactose 4-epimerase, domain 1"/>
    <property type="match status" value="1"/>
</dbReference>
<dbReference type="InterPro" id="IPR036291">
    <property type="entry name" value="NAD(P)-bd_dom_sf"/>
</dbReference>
<evidence type="ECO:0000313" key="3">
    <source>
        <dbReference type="EMBL" id="KUO95004.1"/>
    </source>
</evidence>
<dbReference type="Gene3D" id="3.40.50.720">
    <property type="entry name" value="NAD(P)-binding Rossmann-like Domain"/>
    <property type="match status" value="1"/>
</dbReference>
<dbReference type="CDD" id="cd05255">
    <property type="entry name" value="SQD1_like_SDR_e"/>
    <property type="match status" value="1"/>
</dbReference>
<dbReference type="RefSeq" id="WP_067718924.1">
    <property type="nucleotide sequence ID" value="NZ_LPVJ01000061.1"/>
</dbReference>
<accession>A0A101XPD5</accession>
<evidence type="ECO:0000313" key="4">
    <source>
        <dbReference type="Proteomes" id="UP000053557"/>
    </source>
</evidence>
<sequence>MKIMIAGGDGFCGWPTSLHLAARGHEILIVDNLVRRTYDEELNTQSLTPIASLEERVRSVRETTPWAIDTLIGDLQDYDVVEQALRSFQPDAIVHFAEQRSAPYSMMDREHAVYTQVNNVVGTLNLLYGIKAVCPDAHLIKLGTMGEYGTPNIDIEEGYLRVEHNGRSDVLPYPKQPFSMYHLSKVHDSHNIMFACKAWGLRATDLNQGVVYGYQTDETRQNPLFVNRLDYDHVFGTVLNRFCAQAVIGHDLTVYGEGGQTRGFLEIRDTVRCIELAALHPADQGEFRVFNQFTEQFSVLELAKRVEAVAQSLGFNTKIAHLENPRVEKQSHYYHAKHTKLLDLGLEPHLLSDTMITEMLQEAYRHQDRIRASALLPTITWR</sequence>
<evidence type="ECO:0000256" key="1">
    <source>
        <dbReference type="ARBA" id="ARBA00007637"/>
    </source>
</evidence>
<gene>
    <name evidence="3" type="ORF">ATW55_05060</name>
</gene>
<feature type="domain" description="NAD-dependent epimerase/dehydratase" evidence="2">
    <location>
        <begin position="3"/>
        <end position="291"/>
    </location>
</feature>
<proteinExistence type="inferred from homology"/>
<organism evidence="3 4">
    <name type="scientific">Ferroacidibacillus organovorans</name>
    <dbReference type="NCBI Taxonomy" id="1765683"/>
    <lineage>
        <taxon>Bacteria</taxon>
        <taxon>Bacillati</taxon>
        <taxon>Bacillota</taxon>
        <taxon>Bacilli</taxon>
        <taxon>Bacillales</taxon>
        <taxon>Alicyclobacillaceae</taxon>
        <taxon>Ferroacidibacillus</taxon>
    </lineage>
</organism>